<comment type="cofactor">
    <cofactor evidence="1 7">
        <name>heme</name>
        <dbReference type="ChEBI" id="CHEBI:30413"/>
    </cofactor>
</comment>
<dbReference type="PANTHER" id="PTHR24305">
    <property type="entry name" value="CYTOCHROME P450"/>
    <property type="match status" value="1"/>
</dbReference>
<dbReference type="InterPro" id="IPR002403">
    <property type="entry name" value="Cyt_P450_E_grp-IV"/>
</dbReference>
<comment type="caution">
    <text evidence="9">The sequence shown here is derived from an EMBL/GenBank/DDBJ whole genome shotgun (WGS) entry which is preliminary data.</text>
</comment>
<keyword evidence="8" id="KW-0560">Oxidoreductase</keyword>
<dbReference type="InterPro" id="IPR036396">
    <property type="entry name" value="Cyt_P450_sf"/>
</dbReference>
<dbReference type="EMBL" id="CALLCH030000014">
    <property type="protein sequence ID" value="CAI4215970.1"/>
    <property type="molecule type" value="Genomic_DNA"/>
</dbReference>
<dbReference type="AlphaFoldDB" id="A0A9P1H4U0"/>
<dbReference type="GO" id="GO:0020037">
    <property type="term" value="F:heme binding"/>
    <property type="evidence" value="ECO:0007669"/>
    <property type="project" value="InterPro"/>
</dbReference>
<evidence type="ECO:0000256" key="1">
    <source>
        <dbReference type="ARBA" id="ARBA00001971"/>
    </source>
</evidence>
<dbReference type="OrthoDB" id="2789670at2759"/>
<dbReference type="InterPro" id="IPR001128">
    <property type="entry name" value="Cyt_P450"/>
</dbReference>
<organism evidence="9 10">
    <name type="scientific">Parascedosporium putredinis</name>
    <dbReference type="NCBI Taxonomy" id="1442378"/>
    <lineage>
        <taxon>Eukaryota</taxon>
        <taxon>Fungi</taxon>
        <taxon>Dikarya</taxon>
        <taxon>Ascomycota</taxon>
        <taxon>Pezizomycotina</taxon>
        <taxon>Sordariomycetes</taxon>
        <taxon>Hypocreomycetidae</taxon>
        <taxon>Microascales</taxon>
        <taxon>Microascaceae</taxon>
        <taxon>Parascedosporium</taxon>
    </lineage>
</organism>
<evidence type="ECO:0000256" key="8">
    <source>
        <dbReference type="RuleBase" id="RU000461"/>
    </source>
</evidence>
<dbReference type="InterPro" id="IPR050121">
    <property type="entry name" value="Cytochrome_P450_monoxygenase"/>
</dbReference>
<dbReference type="CDD" id="cd11061">
    <property type="entry name" value="CYP67-like"/>
    <property type="match status" value="1"/>
</dbReference>
<dbReference type="PRINTS" id="PR00385">
    <property type="entry name" value="P450"/>
</dbReference>
<evidence type="ECO:0000313" key="9">
    <source>
        <dbReference type="EMBL" id="CAI4215970.1"/>
    </source>
</evidence>
<dbReference type="PANTHER" id="PTHR24305:SF172">
    <property type="entry name" value="P450, PUTATIVE (EUROFUNG)-RELATED"/>
    <property type="match status" value="1"/>
</dbReference>
<keyword evidence="3 7" id="KW-0349">Heme</keyword>
<evidence type="ECO:0000256" key="2">
    <source>
        <dbReference type="ARBA" id="ARBA00010617"/>
    </source>
</evidence>
<dbReference type="Gene3D" id="1.10.630.10">
    <property type="entry name" value="Cytochrome P450"/>
    <property type="match status" value="1"/>
</dbReference>
<accession>A0A9P1H4U0</accession>
<feature type="binding site" description="axial binding residue" evidence="7">
    <location>
        <position position="392"/>
    </location>
    <ligand>
        <name>heme</name>
        <dbReference type="ChEBI" id="CHEBI:30413"/>
    </ligand>
    <ligandPart>
        <name>Fe</name>
        <dbReference type="ChEBI" id="CHEBI:18248"/>
    </ligandPart>
</feature>
<dbReference type="GO" id="GO:0016705">
    <property type="term" value="F:oxidoreductase activity, acting on paired donors, with incorporation or reduction of molecular oxygen"/>
    <property type="evidence" value="ECO:0007669"/>
    <property type="project" value="InterPro"/>
</dbReference>
<sequence length="451" mass="50818">MKINAQEKRSYRVHEQHQTLGDVLRVGPNTVYFNDPRAVSDIYGHKAISKIGKDTFYDRLAGDFHDIVQERDRSEHSRKRKYLSNAFALATVVDMEPVIRANFQNMLDRLESFIDSTAKEKTEGDRFNIRQWFNFFTLDVIGDMAFGLPMGFTKAGVRYSITVGQITSFRLNGILKQLAKCSGLIYSSTGSKDADDFEYMSLHQLRNRLDKGGPERSSGDFIGKILSDKDGKSRSLPLGEMLAESVVMMNAGSDTTAAALTNTTYYLLSNPRCLAKLRKELQEAIPADHQGIVEYNYVRSLPYLRACIDESLRMRPPITYPPRLVYAPEGATVAGHFLKQGTVVAVSPYTIHRNETVYKDPDTYDPDRWFDPDQVAALKAYNIPFSTGSRACIGRHIAIVELQILISTLMLKYDLALEPGQELDVFERFNANPGPLPITAQRRSRDVESTA</sequence>
<evidence type="ECO:0000313" key="10">
    <source>
        <dbReference type="Proteomes" id="UP000838763"/>
    </source>
</evidence>
<dbReference type="InterPro" id="IPR017972">
    <property type="entry name" value="Cyt_P450_CS"/>
</dbReference>
<evidence type="ECO:0008006" key="11">
    <source>
        <dbReference type="Google" id="ProtNLM"/>
    </source>
</evidence>
<dbReference type="Proteomes" id="UP000838763">
    <property type="component" value="Unassembled WGS sequence"/>
</dbReference>
<dbReference type="PROSITE" id="PS00086">
    <property type="entry name" value="CYTOCHROME_P450"/>
    <property type="match status" value="1"/>
</dbReference>
<dbReference type="PRINTS" id="PR00465">
    <property type="entry name" value="EP450IV"/>
</dbReference>
<evidence type="ECO:0000256" key="6">
    <source>
        <dbReference type="ARBA" id="ARBA00023033"/>
    </source>
</evidence>
<keyword evidence="10" id="KW-1185">Reference proteome</keyword>
<dbReference type="Pfam" id="PF00067">
    <property type="entry name" value="p450"/>
    <property type="match status" value="1"/>
</dbReference>
<gene>
    <name evidence="9" type="ORF">PPNO1_LOCUS5643</name>
</gene>
<keyword evidence="5 7" id="KW-0408">Iron</keyword>
<dbReference type="GO" id="GO:0004497">
    <property type="term" value="F:monooxygenase activity"/>
    <property type="evidence" value="ECO:0007669"/>
    <property type="project" value="UniProtKB-KW"/>
</dbReference>
<dbReference type="SUPFAM" id="SSF48264">
    <property type="entry name" value="Cytochrome P450"/>
    <property type="match status" value="1"/>
</dbReference>
<name>A0A9P1H4U0_9PEZI</name>
<protein>
    <recommendedName>
        <fullName evidence="11">Cytochrome P450</fullName>
    </recommendedName>
</protein>
<dbReference type="GO" id="GO:0005506">
    <property type="term" value="F:iron ion binding"/>
    <property type="evidence" value="ECO:0007669"/>
    <property type="project" value="InterPro"/>
</dbReference>
<keyword evidence="6 8" id="KW-0503">Monooxygenase</keyword>
<comment type="similarity">
    <text evidence="2 8">Belongs to the cytochrome P450 family.</text>
</comment>
<keyword evidence="4 7" id="KW-0479">Metal-binding</keyword>
<evidence type="ECO:0000256" key="4">
    <source>
        <dbReference type="ARBA" id="ARBA00022723"/>
    </source>
</evidence>
<proteinExistence type="inferred from homology"/>
<evidence type="ECO:0000256" key="5">
    <source>
        <dbReference type="ARBA" id="ARBA00023004"/>
    </source>
</evidence>
<evidence type="ECO:0000256" key="3">
    <source>
        <dbReference type="ARBA" id="ARBA00022617"/>
    </source>
</evidence>
<evidence type="ECO:0000256" key="7">
    <source>
        <dbReference type="PIRSR" id="PIRSR602403-1"/>
    </source>
</evidence>
<reference evidence="9" key="1">
    <citation type="submission" date="2022-11" db="EMBL/GenBank/DDBJ databases">
        <authorList>
            <person name="Scott C."/>
            <person name="Bruce N."/>
        </authorList>
    </citation>
    <scope>NUCLEOTIDE SEQUENCE</scope>
</reference>